<evidence type="ECO:0000313" key="3">
    <source>
        <dbReference type="Proteomes" id="UP000266067"/>
    </source>
</evidence>
<gene>
    <name evidence="2" type="ORF">D2V08_02735</name>
</gene>
<proteinExistence type="predicted"/>
<evidence type="ECO:0000313" key="2">
    <source>
        <dbReference type="EMBL" id="RIV36267.1"/>
    </source>
</evidence>
<feature type="domain" description="Heavy metal binding" evidence="1">
    <location>
        <begin position="82"/>
        <end position="106"/>
    </location>
</feature>
<dbReference type="EMBL" id="QXFH01000064">
    <property type="protein sequence ID" value="RIV36267.1"/>
    <property type="molecule type" value="Genomic_DNA"/>
</dbReference>
<sequence>MSKMRTNIRTIIGIAFASVLVLTVSCKGKTEEAKETSTEETMDHDMEKMDHEGHDMEKMNHEGHDMEGMETAKMEGKEYTSKYVCPMHCEGSGSDEEGKCPVCGMTYVLNEEHMADGHTHN</sequence>
<dbReference type="AlphaFoldDB" id="A0A3A1NA78"/>
<dbReference type="PROSITE" id="PS51257">
    <property type="entry name" value="PROKAR_LIPOPROTEIN"/>
    <property type="match status" value="1"/>
</dbReference>
<accession>A0A3A1NA78</accession>
<dbReference type="InterPro" id="IPR045800">
    <property type="entry name" value="HMBD"/>
</dbReference>
<protein>
    <recommendedName>
        <fullName evidence="1">Heavy metal binding domain-containing protein</fullName>
    </recommendedName>
</protein>
<dbReference type="Proteomes" id="UP000266067">
    <property type="component" value="Unassembled WGS sequence"/>
</dbReference>
<evidence type="ECO:0000259" key="1">
    <source>
        <dbReference type="Pfam" id="PF19335"/>
    </source>
</evidence>
<name>A0A3A1NA78_9FLAO</name>
<reference evidence="2 3" key="1">
    <citation type="submission" date="2018-08" db="EMBL/GenBank/DDBJ databases">
        <title>Proposal of Muricauda 72 sp.nov. and Muricauda NH166 sp.nov., isolated from seawater.</title>
        <authorList>
            <person name="Cheng H."/>
            <person name="Wu Y.-H."/>
            <person name="Guo L.-L."/>
            <person name="Xu X.-W."/>
        </authorList>
    </citation>
    <scope>NUCLEOTIDE SEQUENCE [LARGE SCALE GENOMIC DNA]</scope>
    <source>
        <strain evidence="2 3">KCTC 22173</strain>
    </source>
</reference>
<comment type="caution">
    <text evidence="2">The sequence shown here is derived from an EMBL/GenBank/DDBJ whole genome shotgun (WGS) entry which is preliminary data.</text>
</comment>
<dbReference type="GO" id="GO:0046872">
    <property type="term" value="F:metal ion binding"/>
    <property type="evidence" value="ECO:0007669"/>
    <property type="project" value="InterPro"/>
</dbReference>
<organism evidence="2 3">
    <name type="scientific">Flagellimonas lutimaris</name>
    <dbReference type="NCBI Taxonomy" id="475082"/>
    <lineage>
        <taxon>Bacteria</taxon>
        <taxon>Pseudomonadati</taxon>
        <taxon>Bacteroidota</taxon>
        <taxon>Flavobacteriia</taxon>
        <taxon>Flavobacteriales</taxon>
        <taxon>Flavobacteriaceae</taxon>
        <taxon>Flagellimonas</taxon>
    </lineage>
</organism>
<dbReference type="Pfam" id="PF19335">
    <property type="entry name" value="HMBD"/>
    <property type="match status" value="1"/>
</dbReference>
<keyword evidence="3" id="KW-1185">Reference proteome</keyword>